<dbReference type="InterPro" id="IPR006015">
    <property type="entry name" value="Universal_stress_UspA"/>
</dbReference>
<dbReference type="OrthoDB" id="105697at2157"/>
<dbReference type="PANTHER" id="PTHR46268:SF6">
    <property type="entry name" value="UNIVERSAL STRESS PROTEIN UP12"/>
    <property type="match status" value="1"/>
</dbReference>
<dbReference type="GeneID" id="11138467"/>
<dbReference type="KEGG" id="pfm:Pyrfu_1284"/>
<dbReference type="PANTHER" id="PTHR46268">
    <property type="entry name" value="STRESS RESPONSE PROTEIN NHAX"/>
    <property type="match status" value="1"/>
</dbReference>
<comment type="similarity">
    <text evidence="1">Belongs to the universal stress protein A family.</text>
</comment>
<dbReference type="CDD" id="cd00293">
    <property type="entry name" value="USP-like"/>
    <property type="match status" value="1"/>
</dbReference>
<gene>
    <name evidence="3" type="ordered locus">Pyrfu_1284</name>
</gene>
<dbReference type="Pfam" id="PF00582">
    <property type="entry name" value="Usp"/>
    <property type="match status" value="1"/>
</dbReference>
<evidence type="ECO:0000259" key="2">
    <source>
        <dbReference type="Pfam" id="PF00582"/>
    </source>
</evidence>
<dbReference type="InParanoid" id="G0EGB8"/>
<dbReference type="Gene3D" id="3.40.50.620">
    <property type="entry name" value="HUPs"/>
    <property type="match status" value="1"/>
</dbReference>
<reference evidence="3 4" key="1">
    <citation type="journal article" date="2011" name="Stand. Genomic Sci.">
        <title>Complete genome sequence of the hyperthermophilic chemolithoautotroph Pyrolobus fumarii type strain (1A).</title>
        <authorList>
            <person name="Anderson I."/>
            <person name="Goker M."/>
            <person name="Nolan M."/>
            <person name="Lucas S."/>
            <person name="Hammon N."/>
            <person name="Deshpande S."/>
            <person name="Cheng J.F."/>
            <person name="Tapia R."/>
            <person name="Han C."/>
            <person name="Goodwin L."/>
            <person name="Pitluck S."/>
            <person name="Huntemann M."/>
            <person name="Liolios K."/>
            <person name="Ivanova N."/>
            <person name="Pagani I."/>
            <person name="Mavromatis K."/>
            <person name="Ovchinikova G."/>
            <person name="Pati A."/>
            <person name="Chen A."/>
            <person name="Palaniappan K."/>
            <person name="Land M."/>
            <person name="Hauser L."/>
            <person name="Brambilla E.M."/>
            <person name="Huber H."/>
            <person name="Yasawong M."/>
            <person name="Rohde M."/>
            <person name="Spring S."/>
            <person name="Abt B."/>
            <person name="Sikorski J."/>
            <person name="Wirth R."/>
            <person name="Detter J.C."/>
            <person name="Woyke T."/>
            <person name="Bristow J."/>
            <person name="Eisen J.A."/>
            <person name="Markowitz V."/>
            <person name="Hugenholtz P."/>
            <person name="Kyrpides N.C."/>
            <person name="Klenk H.P."/>
            <person name="Lapidus A."/>
        </authorList>
    </citation>
    <scope>NUCLEOTIDE SEQUENCE [LARGE SCALE GENOMIC DNA]</scope>
    <source>
        <strain evidence="4">DSM 11204 / 1A</strain>
    </source>
</reference>
<dbReference type="InterPro" id="IPR006016">
    <property type="entry name" value="UspA"/>
</dbReference>
<protein>
    <submittedName>
        <fullName evidence="3">UspA domain-containing protein</fullName>
    </submittedName>
</protein>
<dbReference type="eggNOG" id="arCOG02053">
    <property type="taxonomic scope" value="Archaea"/>
</dbReference>
<dbReference type="Proteomes" id="UP000001037">
    <property type="component" value="Chromosome"/>
</dbReference>
<dbReference type="STRING" id="694429.Pyrfu_1284"/>
<accession>G0EGB8</accession>
<name>G0EGB8_PYRF1</name>
<dbReference type="InterPro" id="IPR014729">
    <property type="entry name" value="Rossmann-like_a/b/a_fold"/>
</dbReference>
<dbReference type="PRINTS" id="PR01438">
    <property type="entry name" value="UNVRSLSTRESS"/>
</dbReference>
<evidence type="ECO:0000256" key="1">
    <source>
        <dbReference type="ARBA" id="ARBA00008791"/>
    </source>
</evidence>
<dbReference type="RefSeq" id="WP_014026820.1">
    <property type="nucleotide sequence ID" value="NC_015931.1"/>
</dbReference>
<dbReference type="HOGENOM" id="CLU_1965647_0_0_2"/>
<evidence type="ECO:0000313" key="4">
    <source>
        <dbReference type="Proteomes" id="UP000001037"/>
    </source>
</evidence>
<keyword evidence="4" id="KW-1185">Reference proteome</keyword>
<dbReference type="AlphaFoldDB" id="G0EGB8"/>
<dbReference type="EMBL" id="CP002838">
    <property type="protein sequence ID" value="AEM39143.1"/>
    <property type="molecule type" value="Genomic_DNA"/>
</dbReference>
<proteinExistence type="inferred from homology"/>
<evidence type="ECO:0000313" key="3">
    <source>
        <dbReference type="EMBL" id="AEM39143.1"/>
    </source>
</evidence>
<organism evidence="3 4">
    <name type="scientific">Pyrolobus fumarii (strain DSM 11204 / 1A)</name>
    <dbReference type="NCBI Taxonomy" id="694429"/>
    <lineage>
        <taxon>Archaea</taxon>
        <taxon>Thermoproteota</taxon>
        <taxon>Thermoprotei</taxon>
        <taxon>Desulfurococcales</taxon>
        <taxon>Pyrodictiaceae</taxon>
        <taxon>Pyrolobus</taxon>
    </lineage>
</organism>
<sequence>MTLRILAAVDQSIHAEHALRFAARMARGLNASLAVLLVLPPDYPEEQLVEKVRRILDEEGVDAQLLIRKYVPTAASPASVIVEEAEKRGFNVIVVGAKGVTGREDVSIGSSALWVAAFAPATVVIVR</sequence>
<dbReference type="SUPFAM" id="SSF52402">
    <property type="entry name" value="Adenine nucleotide alpha hydrolases-like"/>
    <property type="match status" value="1"/>
</dbReference>
<feature type="domain" description="UspA" evidence="2">
    <location>
        <begin position="1"/>
        <end position="127"/>
    </location>
</feature>